<dbReference type="Proteomes" id="UP000295604">
    <property type="component" value="Unassembled WGS sequence"/>
</dbReference>
<sequence>MASSSPTEASATSTPRQATATRVEAPTVDASVVGSTPRPESGQDRGMGNDIAHLAAQPAPSEAEAKATIRPPAAIPAPGTGALHHPHHQPTPHATVTATTTTTATATPIATPAVAEPASKSTSTTPASATPAATTLADTTTTATLPLASSAHTNIINKPSVSLDPSSPLMPPPSLSSAVAPTPTPAPTSSTSASASANPQPKTHPSASTSPSTSKMLFSDIYKSPRSPLAKFRHTMSQQPLALDLPDYDPDLLSKDKLKQKEAVKKYLASKIRNDWEFVWPPVVVPSAVPKDADAASRLAPADTQDSAPAQEITAQDQESIDANSETEATTLKEDAAVETLQSADEEVEEEEDEDSSDSDAESVYSTVSEDATRFKPRLEWVSDLSDEEPTLSLSPFRFDSPDAIGAAVKASVAEKRTLRRRALREEMEWNEGLACFEARRNAWTGARTVRLRSKPISPAQTFSPLSPRRLFFRSSMILPPPAASASHSSPPHSLQQRPSNEASAIVSDGSELTKDPSKELSTQKSKDSAKSTALPASLTYPVETIIPVPPPLLPPANPMRASITPSVYMSLYEKVILHALTPSCPVNLGDMIRACVVGWKRDGEWPPKPSAVDPGVVAVRRRKKPQPETSHTTSRRLSFGFLGRGEKTEGQDDGGSKGIRKSLQRVLGLGHHHPPSNANGNANNMAANTKESTAA</sequence>
<dbReference type="InterPro" id="IPR053274">
    <property type="entry name" value="Fluconazole_resistance"/>
</dbReference>
<feature type="compositionally biased region" description="Acidic residues" evidence="1">
    <location>
        <begin position="344"/>
        <end position="361"/>
    </location>
</feature>
<feature type="region of interest" description="Disordered" evidence="1">
    <location>
        <begin position="482"/>
        <end position="534"/>
    </location>
</feature>
<evidence type="ECO:0000259" key="2">
    <source>
        <dbReference type="Pfam" id="PF13259"/>
    </source>
</evidence>
<comment type="caution">
    <text evidence="3">The sequence shown here is derived from an EMBL/GenBank/DDBJ whole genome shotgun (WGS) entry which is preliminary data.</text>
</comment>
<feature type="compositionally biased region" description="Low complexity" evidence="1">
    <location>
        <begin position="91"/>
        <end position="151"/>
    </location>
</feature>
<evidence type="ECO:0000256" key="1">
    <source>
        <dbReference type="SAM" id="MobiDB-lite"/>
    </source>
</evidence>
<feature type="region of interest" description="Disordered" evidence="1">
    <location>
        <begin position="295"/>
        <end position="369"/>
    </location>
</feature>
<dbReference type="PANTHER" id="PTHR28065:SF1">
    <property type="entry name" value="DUF4050 DOMAIN-CONTAINING PROTEIN"/>
    <property type="match status" value="1"/>
</dbReference>
<feature type="compositionally biased region" description="Polar residues" evidence="1">
    <location>
        <begin position="304"/>
        <end position="330"/>
    </location>
</feature>
<feature type="compositionally biased region" description="Low complexity" evidence="1">
    <location>
        <begin position="66"/>
        <end position="82"/>
    </location>
</feature>
<dbReference type="InterPro" id="IPR025124">
    <property type="entry name" value="Gag1-like_clamp"/>
</dbReference>
<feature type="compositionally biased region" description="Low complexity" evidence="1">
    <location>
        <begin position="484"/>
        <end position="494"/>
    </location>
</feature>
<evidence type="ECO:0000313" key="4">
    <source>
        <dbReference type="Proteomes" id="UP000295604"/>
    </source>
</evidence>
<feature type="compositionally biased region" description="Low complexity" evidence="1">
    <location>
        <begin position="678"/>
        <end position="689"/>
    </location>
</feature>
<gene>
    <name evidence="3" type="ORF">C8034_v001221</name>
</gene>
<reference evidence="3 4" key="1">
    <citation type="submission" date="2018-11" db="EMBL/GenBank/DDBJ databases">
        <title>Genome sequence and assembly of Colletotrichum sidae.</title>
        <authorList>
            <person name="Gan P."/>
            <person name="Shirasu K."/>
        </authorList>
    </citation>
    <scope>NUCLEOTIDE SEQUENCE [LARGE SCALE GENOMIC DNA]</scope>
    <source>
        <strain evidence="3 4">CBS 518.97</strain>
    </source>
</reference>
<feature type="region of interest" description="Disordered" evidence="1">
    <location>
        <begin position="1"/>
        <end position="250"/>
    </location>
</feature>
<dbReference type="EMBL" id="QAPF01000003">
    <property type="protein sequence ID" value="TEA22701.1"/>
    <property type="molecule type" value="Genomic_DNA"/>
</dbReference>
<feature type="region of interest" description="Disordered" evidence="1">
    <location>
        <begin position="621"/>
        <end position="696"/>
    </location>
</feature>
<accession>A0A4R8TTZ4</accession>
<protein>
    <recommendedName>
        <fullName evidence="2">Gag1-like clamp domain-containing protein</fullName>
    </recommendedName>
</protein>
<dbReference type="Pfam" id="PF13259">
    <property type="entry name" value="clamp_Gag1-like"/>
    <property type="match status" value="1"/>
</dbReference>
<feature type="domain" description="Gag1-like clamp" evidence="2">
    <location>
        <begin position="395"/>
        <end position="607"/>
    </location>
</feature>
<proteinExistence type="predicted"/>
<dbReference type="PANTHER" id="PTHR28065">
    <property type="entry name" value="FREQUENIN"/>
    <property type="match status" value="1"/>
</dbReference>
<organism evidence="3 4">
    <name type="scientific">Colletotrichum sidae</name>
    <dbReference type="NCBI Taxonomy" id="1347389"/>
    <lineage>
        <taxon>Eukaryota</taxon>
        <taxon>Fungi</taxon>
        <taxon>Dikarya</taxon>
        <taxon>Ascomycota</taxon>
        <taxon>Pezizomycotina</taxon>
        <taxon>Sordariomycetes</taxon>
        <taxon>Hypocreomycetidae</taxon>
        <taxon>Glomerellales</taxon>
        <taxon>Glomerellaceae</taxon>
        <taxon>Colletotrichum</taxon>
        <taxon>Colletotrichum orbiculare species complex</taxon>
    </lineage>
</organism>
<keyword evidence="4" id="KW-1185">Reference proteome</keyword>
<dbReference type="AlphaFoldDB" id="A0A4R8TTZ4"/>
<feature type="compositionally biased region" description="Polar residues" evidence="1">
    <location>
        <begin position="628"/>
        <end position="637"/>
    </location>
</feature>
<name>A0A4R8TTZ4_9PEZI</name>
<feature type="compositionally biased region" description="Low complexity" evidence="1">
    <location>
        <begin position="1"/>
        <end position="15"/>
    </location>
</feature>
<feature type="compositionally biased region" description="Low complexity" evidence="1">
    <location>
        <begin position="175"/>
        <end position="214"/>
    </location>
</feature>
<evidence type="ECO:0000313" key="3">
    <source>
        <dbReference type="EMBL" id="TEA22701.1"/>
    </source>
</evidence>